<dbReference type="EMBL" id="LCDE01000011">
    <property type="protein sequence ID" value="KKS45932.1"/>
    <property type="molecule type" value="Genomic_DNA"/>
</dbReference>
<keyword evidence="5" id="KW-0012">Acyltransferase</keyword>
<dbReference type="PROSITE" id="PS51191">
    <property type="entry name" value="FEMABX"/>
    <property type="match status" value="1"/>
</dbReference>
<dbReference type="InterPro" id="IPR016181">
    <property type="entry name" value="Acyl_CoA_acyltransferase"/>
</dbReference>
<keyword evidence="4" id="KW-0573">Peptidoglycan synthesis</keyword>
<dbReference type="Pfam" id="PF02388">
    <property type="entry name" value="FemAB"/>
    <property type="match status" value="1"/>
</dbReference>
<evidence type="ECO:0000256" key="6">
    <source>
        <dbReference type="ARBA" id="ARBA00023316"/>
    </source>
</evidence>
<organism evidence="7 8">
    <name type="scientific">Candidatus Azambacteria bacterium GW2011_GWA1_42_19</name>
    <dbReference type="NCBI Taxonomy" id="1618609"/>
    <lineage>
        <taxon>Bacteria</taxon>
        <taxon>Candidatus Azamiibacteriota</taxon>
    </lineage>
</organism>
<comment type="similarity">
    <text evidence="1">Belongs to the FemABX family.</text>
</comment>
<keyword evidence="3" id="KW-0133">Cell shape</keyword>
<evidence type="ECO:0000256" key="4">
    <source>
        <dbReference type="ARBA" id="ARBA00022984"/>
    </source>
</evidence>
<evidence type="ECO:0000256" key="2">
    <source>
        <dbReference type="ARBA" id="ARBA00022679"/>
    </source>
</evidence>
<evidence type="ECO:0000256" key="1">
    <source>
        <dbReference type="ARBA" id="ARBA00009943"/>
    </source>
</evidence>
<evidence type="ECO:0000313" key="8">
    <source>
        <dbReference type="Proteomes" id="UP000034951"/>
    </source>
</evidence>
<keyword evidence="2" id="KW-0808">Transferase</keyword>
<dbReference type="GO" id="GO:0009252">
    <property type="term" value="P:peptidoglycan biosynthetic process"/>
    <property type="evidence" value="ECO:0007669"/>
    <property type="project" value="UniProtKB-KW"/>
</dbReference>
<dbReference type="GO" id="GO:0071555">
    <property type="term" value="P:cell wall organization"/>
    <property type="evidence" value="ECO:0007669"/>
    <property type="project" value="UniProtKB-KW"/>
</dbReference>
<dbReference type="PANTHER" id="PTHR36174:SF1">
    <property type="entry name" value="LIPID II:GLYCINE GLYCYLTRANSFERASE"/>
    <property type="match status" value="1"/>
</dbReference>
<reference evidence="7 8" key="1">
    <citation type="journal article" date="2015" name="Nature">
        <title>rRNA introns, odd ribosomes, and small enigmatic genomes across a large radiation of phyla.</title>
        <authorList>
            <person name="Brown C.T."/>
            <person name="Hug L.A."/>
            <person name="Thomas B.C."/>
            <person name="Sharon I."/>
            <person name="Castelle C.J."/>
            <person name="Singh A."/>
            <person name="Wilkins M.J."/>
            <person name="Williams K.H."/>
            <person name="Banfield J.F."/>
        </authorList>
    </citation>
    <scope>NUCLEOTIDE SEQUENCE [LARGE SCALE GENOMIC DNA]</scope>
</reference>
<keyword evidence="6" id="KW-0961">Cell wall biogenesis/degradation</keyword>
<sequence>MFKILEIKSETEYKSLDLKSNAPFTQAWFYGEWQKVMGRKVRRFEIKQNFETIGFFQAIKYPMLFGQSFLYIPHASVLRIRPVGGEGGDRPFQDFLKEFNKKLFEIGKKENAIFARFDFFPVKSDFKNPRSLTSNPFLENYFKKVPTYAYHSSYFQPKFEWILDLNKTEEELLKAMHPKTRYGIRLAESRGVDVEIIKTDFQKYFPYFYGLMKKTAERNAFSLHPEIYYKNIFSNCEENKNAFLAIANYNNKILAINLVLFYGEAAYFVFGASSDEFKNLMAPHLLHWKTIIEVKKLELGIYNFGAVGEEFGGVSQFKKRFGGELLEHSDSYDLVLKPFWYFLYNFYKRIR</sequence>
<evidence type="ECO:0000256" key="3">
    <source>
        <dbReference type="ARBA" id="ARBA00022960"/>
    </source>
</evidence>
<evidence type="ECO:0000256" key="5">
    <source>
        <dbReference type="ARBA" id="ARBA00023315"/>
    </source>
</evidence>
<dbReference type="Proteomes" id="UP000034951">
    <property type="component" value="Unassembled WGS sequence"/>
</dbReference>
<gene>
    <name evidence="7" type="ORF">UV10_C0011G0018</name>
</gene>
<dbReference type="PANTHER" id="PTHR36174">
    <property type="entry name" value="LIPID II:GLYCINE GLYCYLTRANSFERASE"/>
    <property type="match status" value="1"/>
</dbReference>
<comment type="caution">
    <text evidence="7">The sequence shown here is derived from an EMBL/GenBank/DDBJ whole genome shotgun (WGS) entry which is preliminary data.</text>
</comment>
<dbReference type="GO" id="GO:0016755">
    <property type="term" value="F:aminoacyltransferase activity"/>
    <property type="evidence" value="ECO:0007669"/>
    <property type="project" value="InterPro"/>
</dbReference>
<accession>A0A0G0ZB43</accession>
<name>A0A0G0ZB43_9BACT</name>
<proteinExistence type="inferred from homology"/>
<dbReference type="InterPro" id="IPR050644">
    <property type="entry name" value="PG_Glycine_Bridge_Synth"/>
</dbReference>
<protein>
    <submittedName>
        <fullName evidence="7">Pentaglycine interpeptide bridge formation protein</fullName>
    </submittedName>
</protein>
<dbReference type="AlphaFoldDB" id="A0A0G0ZB43"/>
<dbReference type="GO" id="GO:0008360">
    <property type="term" value="P:regulation of cell shape"/>
    <property type="evidence" value="ECO:0007669"/>
    <property type="project" value="UniProtKB-KW"/>
</dbReference>
<evidence type="ECO:0000313" key="7">
    <source>
        <dbReference type="EMBL" id="KKS45932.1"/>
    </source>
</evidence>
<dbReference type="SUPFAM" id="SSF55729">
    <property type="entry name" value="Acyl-CoA N-acyltransferases (Nat)"/>
    <property type="match status" value="2"/>
</dbReference>
<dbReference type="InterPro" id="IPR003447">
    <property type="entry name" value="FEMABX"/>
</dbReference>
<dbReference type="Gene3D" id="3.40.630.30">
    <property type="match status" value="2"/>
</dbReference>